<name>A0A841EKI4_9BACT</name>
<comment type="caution">
    <text evidence="2">The sequence shown here is derived from an EMBL/GenBank/DDBJ whole genome shotgun (WGS) entry which is preliminary data.</text>
</comment>
<feature type="transmembrane region" description="Helical" evidence="1">
    <location>
        <begin position="12"/>
        <end position="31"/>
    </location>
</feature>
<gene>
    <name evidence="2" type="ORF">HNP25_002724</name>
</gene>
<dbReference type="AlphaFoldDB" id="A0A841EKI4"/>
<feature type="transmembrane region" description="Helical" evidence="1">
    <location>
        <begin position="43"/>
        <end position="63"/>
    </location>
</feature>
<evidence type="ECO:0000313" key="2">
    <source>
        <dbReference type="EMBL" id="MBB6004062.1"/>
    </source>
</evidence>
<sequence>MFFEGNEVKVLAYITMSIALLTIQFASDTRPIHYINFITEQKFSIFLLFFIVILCASFVSINIHHYP</sequence>
<reference evidence="2 3" key="1">
    <citation type="submission" date="2020-08" db="EMBL/GenBank/DDBJ databases">
        <title>Functional genomics of gut bacteria from endangered species of beetles.</title>
        <authorList>
            <person name="Carlos-Shanley C."/>
        </authorList>
    </citation>
    <scope>NUCLEOTIDE SEQUENCE [LARGE SCALE GENOMIC DNA]</scope>
    <source>
        <strain evidence="2 3">S00070</strain>
    </source>
</reference>
<keyword evidence="1" id="KW-0472">Membrane</keyword>
<accession>A0A841EKI4</accession>
<organism evidence="2 3">
    <name type="scientific">Arcicella rosea</name>
    <dbReference type="NCBI Taxonomy" id="502909"/>
    <lineage>
        <taxon>Bacteria</taxon>
        <taxon>Pseudomonadati</taxon>
        <taxon>Bacteroidota</taxon>
        <taxon>Cytophagia</taxon>
        <taxon>Cytophagales</taxon>
        <taxon>Flectobacillaceae</taxon>
        <taxon>Arcicella</taxon>
    </lineage>
</organism>
<dbReference type="EMBL" id="JACHKT010000019">
    <property type="protein sequence ID" value="MBB6004062.1"/>
    <property type="molecule type" value="Genomic_DNA"/>
</dbReference>
<protein>
    <submittedName>
        <fullName evidence="2">Uncharacterized protein</fullName>
    </submittedName>
</protein>
<keyword evidence="1" id="KW-0812">Transmembrane</keyword>
<keyword evidence="1" id="KW-1133">Transmembrane helix</keyword>
<dbReference type="Proteomes" id="UP000524404">
    <property type="component" value="Unassembled WGS sequence"/>
</dbReference>
<evidence type="ECO:0000313" key="3">
    <source>
        <dbReference type="Proteomes" id="UP000524404"/>
    </source>
</evidence>
<keyword evidence="3" id="KW-1185">Reference proteome</keyword>
<proteinExistence type="predicted"/>
<evidence type="ECO:0000256" key="1">
    <source>
        <dbReference type="SAM" id="Phobius"/>
    </source>
</evidence>